<proteinExistence type="predicted"/>
<keyword evidence="2" id="KW-0812">Transmembrane</keyword>
<accession>A0A4Y4DWQ5</accession>
<comment type="caution">
    <text evidence="4">The sequence shown here is derived from an EMBL/GenBank/DDBJ whole genome shotgun (WGS) entry which is preliminary data.</text>
</comment>
<gene>
    <name evidence="4" type="ORF">CCE02nite_00240</name>
</gene>
<dbReference type="RefSeq" id="WP_141387014.1">
    <property type="nucleotide sequence ID" value="NZ_BJNZ01000001.1"/>
</dbReference>
<feature type="transmembrane region" description="Helical" evidence="2">
    <location>
        <begin position="54"/>
        <end position="72"/>
    </location>
</feature>
<dbReference type="Pfam" id="PF13581">
    <property type="entry name" value="HATPase_c_2"/>
    <property type="match status" value="1"/>
</dbReference>
<dbReference type="InterPro" id="IPR036890">
    <property type="entry name" value="HATPase_C_sf"/>
</dbReference>
<feature type="transmembrane region" description="Helical" evidence="2">
    <location>
        <begin position="120"/>
        <end position="140"/>
    </location>
</feature>
<dbReference type="InterPro" id="IPR003594">
    <property type="entry name" value="HATPase_dom"/>
</dbReference>
<feature type="transmembrane region" description="Helical" evidence="2">
    <location>
        <begin position="25"/>
        <end position="42"/>
    </location>
</feature>
<protein>
    <recommendedName>
        <fullName evidence="3">Histidine kinase/HSP90-like ATPase domain-containing protein</fullName>
    </recommendedName>
</protein>
<evidence type="ECO:0000313" key="4">
    <source>
        <dbReference type="EMBL" id="GED08025.1"/>
    </source>
</evidence>
<dbReference type="Proteomes" id="UP000316659">
    <property type="component" value="Unassembled WGS sequence"/>
</dbReference>
<feature type="domain" description="Histidine kinase/HSP90-like ATPase" evidence="3">
    <location>
        <begin position="293"/>
        <end position="361"/>
    </location>
</feature>
<dbReference type="SUPFAM" id="SSF55874">
    <property type="entry name" value="ATPase domain of HSP90 chaperone/DNA topoisomerase II/histidine kinase"/>
    <property type="match status" value="1"/>
</dbReference>
<feature type="coiled-coil region" evidence="1">
    <location>
        <begin position="180"/>
        <end position="212"/>
    </location>
</feature>
<name>A0A4Y4DWQ5_CELCE</name>
<dbReference type="Gene3D" id="3.30.565.10">
    <property type="entry name" value="Histidine kinase-like ATPase, C-terminal domain"/>
    <property type="match status" value="1"/>
</dbReference>
<organism evidence="4 5">
    <name type="scientific">Cellulosimicrobium cellulans</name>
    <name type="common">Arthrobacter luteus</name>
    <dbReference type="NCBI Taxonomy" id="1710"/>
    <lineage>
        <taxon>Bacteria</taxon>
        <taxon>Bacillati</taxon>
        <taxon>Actinomycetota</taxon>
        <taxon>Actinomycetes</taxon>
        <taxon>Micrococcales</taxon>
        <taxon>Promicromonosporaceae</taxon>
        <taxon>Cellulosimicrobium</taxon>
    </lineage>
</organism>
<sequence length="398" mass="42618">MSTRPRTERLWGRDTSPSEHVDRQLGWLMALGGATLVLVALSHAREGWALMAPWWNASAVALVALCLVPAVLGDVLPFPALRVLWTLTPPVYLLLLVTWAAATSPAAAGQLPWIWEVEAYAATVVLLVAPWQVASGMALLTPLVVPATLWLADLPVTTSTWAQVATHVGNVAFVAIFVAIRTQLSRLAAAEAAAAEQERQRIEAVVAAAEHRRTATIVHDEILATLALAGRSDPTTAPSLVAQAARARRVLDLETRLEHVEAGPVGVRRLAEEITGRVHEIVPAARLHVEVGTGSVPQDVAEAVLAATGEALRNTRRHARDPESGDPRAVDVTARLDAQSVGVEIRDHGPGFDPRTVPVQRLGIRHSIVGRMQELANGSALIRSAPSEGTCVTLRWRA</sequence>
<evidence type="ECO:0000313" key="5">
    <source>
        <dbReference type="Proteomes" id="UP000316659"/>
    </source>
</evidence>
<evidence type="ECO:0000256" key="1">
    <source>
        <dbReference type="SAM" id="Coils"/>
    </source>
</evidence>
<evidence type="ECO:0000256" key="2">
    <source>
        <dbReference type="SAM" id="Phobius"/>
    </source>
</evidence>
<reference evidence="4 5" key="1">
    <citation type="submission" date="2019-06" db="EMBL/GenBank/DDBJ databases">
        <title>Whole genome shotgun sequence of Cellulosimicrobium cellulans NBRC 15516.</title>
        <authorList>
            <person name="Hosoyama A."/>
            <person name="Uohara A."/>
            <person name="Ohji S."/>
            <person name="Ichikawa N."/>
        </authorList>
    </citation>
    <scope>NUCLEOTIDE SEQUENCE [LARGE SCALE GENOMIC DNA]</scope>
    <source>
        <strain evidence="4 5">NBRC 15516</strain>
    </source>
</reference>
<keyword evidence="2" id="KW-0472">Membrane</keyword>
<evidence type="ECO:0000259" key="3">
    <source>
        <dbReference type="Pfam" id="PF13581"/>
    </source>
</evidence>
<dbReference type="EMBL" id="BJNZ01000001">
    <property type="protein sequence ID" value="GED08025.1"/>
    <property type="molecule type" value="Genomic_DNA"/>
</dbReference>
<dbReference type="AlphaFoldDB" id="A0A4Y4DWQ5"/>
<feature type="transmembrane region" description="Helical" evidence="2">
    <location>
        <begin position="92"/>
        <end position="113"/>
    </location>
</feature>
<keyword evidence="1" id="KW-0175">Coiled coil</keyword>
<keyword evidence="2" id="KW-1133">Transmembrane helix</keyword>
<feature type="transmembrane region" description="Helical" evidence="2">
    <location>
        <begin position="160"/>
        <end position="180"/>
    </location>
</feature>